<dbReference type="Proteomes" id="UP000697710">
    <property type="component" value="Unassembled WGS sequence"/>
</dbReference>
<accession>A0A956LZQ7</accession>
<gene>
    <name evidence="7" type="ORF">KC729_05405</name>
</gene>
<keyword evidence="4" id="KW-0479">Metal-binding</keyword>
<dbReference type="InterPro" id="IPR000092">
    <property type="entry name" value="Polyprenyl_synt"/>
</dbReference>
<evidence type="ECO:0000313" key="8">
    <source>
        <dbReference type="Proteomes" id="UP000697710"/>
    </source>
</evidence>
<organism evidence="7 8">
    <name type="scientific">Eiseniibacteriota bacterium</name>
    <dbReference type="NCBI Taxonomy" id="2212470"/>
    <lineage>
        <taxon>Bacteria</taxon>
        <taxon>Candidatus Eiseniibacteriota</taxon>
    </lineage>
</organism>
<dbReference type="GO" id="GO:0046872">
    <property type="term" value="F:metal ion binding"/>
    <property type="evidence" value="ECO:0007669"/>
    <property type="project" value="UniProtKB-KW"/>
</dbReference>
<dbReference type="PROSITE" id="PS00723">
    <property type="entry name" value="POLYPRENYL_SYNTHASE_1"/>
    <property type="match status" value="1"/>
</dbReference>
<name>A0A956LZQ7_UNCEI</name>
<dbReference type="GO" id="GO:0004659">
    <property type="term" value="F:prenyltransferase activity"/>
    <property type="evidence" value="ECO:0007669"/>
    <property type="project" value="InterPro"/>
</dbReference>
<dbReference type="GO" id="GO:0008299">
    <property type="term" value="P:isoprenoid biosynthetic process"/>
    <property type="evidence" value="ECO:0007669"/>
    <property type="project" value="InterPro"/>
</dbReference>
<keyword evidence="5" id="KW-0460">Magnesium</keyword>
<evidence type="ECO:0000256" key="6">
    <source>
        <dbReference type="RuleBase" id="RU004466"/>
    </source>
</evidence>
<evidence type="ECO:0000256" key="2">
    <source>
        <dbReference type="ARBA" id="ARBA00006706"/>
    </source>
</evidence>
<dbReference type="InterPro" id="IPR033749">
    <property type="entry name" value="Polyprenyl_synt_CS"/>
</dbReference>
<evidence type="ECO:0000313" key="7">
    <source>
        <dbReference type="EMBL" id="MCA9727101.1"/>
    </source>
</evidence>
<dbReference type="SUPFAM" id="SSF48576">
    <property type="entry name" value="Terpenoid synthases"/>
    <property type="match status" value="1"/>
</dbReference>
<dbReference type="Pfam" id="PF00348">
    <property type="entry name" value="polyprenyl_synt"/>
    <property type="match status" value="1"/>
</dbReference>
<dbReference type="Gene3D" id="1.10.600.10">
    <property type="entry name" value="Farnesyl Diphosphate Synthase"/>
    <property type="match status" value="1"/>
</dbReference>
<evidence type="ECO:0000256" key="1">
    <source>
        <dbReference type="ARBA" id="ARBA00001946"/>
    </source>
</evidence>
<dbReference type="PROSITE" id="PS00444">
    <property type="entry name" value="POLYPRENYL_SYNTHASE_2"/>
    <property type="match status" value="1"/>
</dbReference>
<dbReference type="EMBL" id="JAGQHR010000109">
    <property type="protein sequence ID" value="MCA9727101.1"/>
    <property type="molecule type" value="Genomic_DNA"/>
</dbReference>
<comment type="similarity">
    <text evidence="2 6">Belongs to the FPP/GGPP synthase family.</text>
</comment>
<dbReference type="InterPro" id="IPR008949">
    <property type="entry name" value="Isoprenoid_synthase_dom_sf"/>
</dbReference>
<dbReference type="AlphaFoldDB" id="A0A956LZQ7"/>
<dbReference type="CDD" id="cd00685">
    <property type="entry name" value="Trans_IPPS_HT"/>
    <property type="match status" value="1"/>
</dbReference>
<evidence type="ECO:0000256" key="3">
    <source>
        <dbReference type="ARBA" id="ARBA00022679"/>
    </source>
</evidence>
<reference evidence="7" key="2">
    <citation type="journal article" date="2021" name="Microbiome">
        <title>Successional dynamics and alternative stable states in a saline activated sludge microbial community over 9 years.</title>
        <authorList>
            <person name="Wang Y."/>
            <person name="Ye J."/>
            <person name="Ju F."/>
            <person name="Liu L."/>
            <person name="Boyd J.A."/>
            <person name="Deng Y."/>
            <person name="Parks D.H."/>
            <person name="Jiang X."/>
            <person name="Yin X."/>
            <person name="Woodcroft B.J."/>
            <person name="Tyson G.W."/>
            <person name="Hugenholtz P."/>
            <person name="Polz M.F."/>
            <person name="Zhang T."/>
        </authorList>
    </citation>
    <scope>NUCLEOTIDE SEQUENCE</scope>
    <source>
        <strain evidence="7">HKST-UBA01</strain>
    </source>
</reference>
<sequence>MSLSNLESFLRSVQADTQLQEFQEPVRSELEALDHAMARFFDSPLGILRGVSEHLLGVSGKRFRPTVLMLIAKMGDDDPEDTVFAASVIELIHTATLIHDDTIDRSAVRRGLPTLNALFNDQVSTILGDYIYTKAFVELIDRELPKLVPVVARTTYRMTVGEVLAIEQKDDIDITEEDYFHLLNEKTASLMGASAQIGGLLGGMDDAQVAELHEFGEDLGRAYQVTDDLFDFVGDADQLGKGVASDLHAGKITLPLIYAMRQEGSTNRRFLRDLARRKSCTDEEWVRLGRILEECGALDYCRDRALGLADSALARLAFLPEGVHRTALEKAVAYAVNRVH</sequence>
<evidence type="ECO:0000256" key="5">
    <source>
        <dbReference type="ARBA" id="ARBA00022842"/>
    </source>
</evidence>
<proteinExistence type="inferred from homology"/>
<comment type="cofactor">
    <cofactor evidence="1">
        <name>Mg(2+)</name>
        <dbReference type="ChEBI" id="CHEBI:18420"/>
    </cofactor>
</comment>
<comment type="caution">
    <text evidence="7">The sequence shown here is derived from an EMBL/GenBank/DDBJ whole genome shotgun (WGS) entry which is preliminary data.</text>
</comment>
<dbReference type="SFLD" id="SFLDS00005">
    <property type="entry name" value="Isoprenoid_Synthase_Type_I"/>
    <property type="match status" value="1"/>
</dbReference>
<dbReference type="PANTHER" id="PTHR12001">
    <property type="entry name" value="GERANYLGERANYL PYROPHOSPHATE SYNTHASE"/>
    <property type="match status" value="1"/>
</dbReference>
<reference evidence="7" key="1">
    <citation type="submission" date="2020-04" db="EMBL/GenBank/DDBJ databases">
        <authorList>
            <person name="Zhang T."/>
        </authorList>
    </citation>
    <scope>NUCLEOTIDE SEQUENCE</scope>
    <source>
        <strain evidence="7">HKST-UBA01</strain>
    </source>
</reference>
<dbReference type="PANTHER" id="PTHR12001:SF69">
    <property type="entry name" value="ALL TRANS-POLYPRENYL-DIPHOSPHATE SYNTHASE PDSS1"/>
    <property type="match status" value="1"/>
</dbReference>
<keyword evidence="3 6" id="KW-0808">Transferase</keyword>
<evidence type="ECO:0000256" key="4">
    <source>
        <dbReference type="ARBA" id="ARBA00022723"/>
    </source>
</evidence>
<protein>
    <submittedName>
        <fullName evidence="7">Polyprenyl synthetase family protein</fullName>
    </submittedName>
</protein>